<dbReference type="PANTHER" id="PTHR12670:SF1">
    <property type="entry name" value="NEUTRAL CERAMIDASE"/>
    <property type="match status" value="1"/>
</dbReference>
<feature type="compositionally biased region" description="Basic and acidic residues" evidence="2">
    <location>
        <begin position="16"/>
        <end position="33"/>
    </location>
</feature>
<dbReference type="PANTHER" id="PTHR12670">
    <property type="entry name" value="CERAMIDASE"/>
    <property type="match status" value="1"/>
</dbReference>
<evidence type="ECO:0000256" key="2">
    <source>
        <dbReference type="SAM" id="MobiDB-lite"/>
    </source>
</evidence>
<evidence type="ECO:0000313" key="5">
    <source>
        <dbReference type="Proteomes" id="UP000299102"/>
    </source>
</evidence>
<dbReference type="GO" id="GO:0046512">
    <property type="term" value="P:sphingosine biosynthetic process"/>
    <property type="evidence" value="ECO:0007669"/>
    <property type="project" value="TreeGrafter"/>
</dbReference>
<dbReference type="GO" id="GO:0016020">
    <property type="term" value="C:membrane"/>
    <property type="evidence" value="ECO:0007669"/>
    <property type="project" value="GOC"/>
</dbReference>
<dbReference type="STRING" id="151549.A0A4C1YPB6"/>
<dbReference type="OrthoDB" id="10050074at2759"/>
<dbReference type="Gene3D" id="2.60.40.2300">
    <property type="entry name" value="Neutral/alkaline non-lysosomal ceramidase, C-terminal domain"/>
    <property type="match status" value="2"/>
</dbReference>
<dbReference type="Proteomes" id="UP000299102">
    <property type="component" value="Unassembled WGS sequence"/>
</dbReference>
<reference evidence="4 5" key="1">
    <citation type="journal article" date="2019" name="Commun. Biol.">
        <title>The bagworm genome reveals a unique fibroin gene that provides high tensile strength.</title>
        <authorList>
            <person name="Kono N."/>
            <person name="Nakamura H."/>
            <person name="Ohtoshi R."/>
            <person name="Tomita M."/>
            <person name="Numata K."/>
            <person name="Arakawa K."/>
        </authorList>
    </citation>
    <scope>NUCLEOTIDE SEQUENCE [LARGE SCALE GENOMIC DNA]</scope>
</reference>
<proteinExistence type="inferred from homology"/>
<dbReference type="InterPro" id="IPR031331">
    <property type="entry name" value="NEUT/ALK_ceramidase_C"/>
</dbReference>
<dbReference type="GO" id="GO:0017040">
    <property type="term" value="F:N-acylsphingosine amidohydrolase activity"/>
    <property type="evidence" value="ECO:0007669"/>
    <property type="project" value="InterPro"/>
</dbReference>
<dbReference type="Pfam" id="PF17048">
    <property type="entry name" value="Ceramidse_alk_C"/>
    <property type="match status" value="2"/>
</dbReference>
<dbReference type="InterPro" id="IPR038445">
    <property type="entry name" value="NCDase_C_sf"/>
</dbReference>
<evidence type="ECO:0000256" key="1">
    <source>
        <dbReference type="ARBA" id="ARBA00009835"/>
    </source>
</evidence>
<keyword evidence="5" id="KW-1185">Reference proteome</keyword>
<name>A0A4C1YPB6_EUMVA</name>
<feature type="domain" description="Neutral/alkaline non-lysosomal ceramidase C-terminal" evidence="3">
    <location>
        <begin position="90"/>
        <end position="138"/>
    </location>
</feature>
<protein>
    <submittedName>
        <fullName evidence="4">Neutral ceramidase</fullName>
    </submittedName>
</protein>
<feature type="region of interest" description="Disordered" evidence="2">
    <location>
        <begin position="1"/>
        <end position="59"/>
    </location>
</feature>
<dbReference type="AlphaFoldDB" id="A0A4C1YPB6"/>
<dbReference type="EMBL" id="BGZK01001365">
    <property type="protein sequence ID" value="GBP78311.1"/>
    <property type="molecule type" value="Genomic_DNA"/>
</dbReference>
<evidence type="ECO:0000259" key="3">
    <source>
        <dbReference type="Pfam" id="PF17048"/>
    </source>
</evidence>
<organism evidence="4 5">
    <name type="scientific">Eumeta variegata</name>
    <name type="common">Bagworm moth</name>
    <name type="synonym">Eumeta japonica</name>
    <dbReference type="NCBI Taxonomy" id="151549"/>
    <lineage>
        <taxon>Eukaryota</taxon>
        <taxon>Metazoa</taxon>
        <taxon>Ecdysozoa</taxon>
        <taxon>Arthropoda</taxon>
        <taxon>Hexapoda</taxon>
        <taxon>Insecta</taxon>
        <taxon>Pterygota</taxon>
        <taxon>Neoptera</taxon>
        <taxon>Endopterygota</taxon>
        <taxon>Lepidoptera</taxon>
        <taxon>Glossata</taxon>
        <taxon>Ditrysia</taxon>
        <taxon>Tineoidea</taxon>
        <taxon>Psychidae</taxon>
        <taxon>Oiketicinae</taxon>
        <taxon>Eumeta</taxon>
    </lineage>
</organism>
<dbReference type="GO" id="GO:0046514">
    <property type="term" value="P:ceramide catabolic process"/>
    <property type="evidence" value="ECO:0007669"/>
    <property type="project" value="InterPro"/>
</dbReference>
<dbReference type="InterPro" id="IPR006823">
    <property type="entry name" value="Ceramidase_alk"/>
</dbReference>
<accession>A0A4C1YPB6</accession>
<dbReference type="GO" id="GO:0042759">
    <property type="term" value="P:long-chain fatty acid biosynthetic process"/>
    <property type="evidence" value="ECO:0007669"/>
    <property type="project" value="TreeGrafter"/>
</dbReference>
<sequence length="261" mass="29556">MPRRDDRAARRQGRVTKRDELREKSKEGCETHGSRCVRPQTKRRAAGPDAHTTLGATPQAGGIAALQQRPQESIKVLSKGDRYIRSRVKVAGHPRNNLRHGRWYAAVERLESRDDDSWLIVATDADWETRSSVLRRDSELPTISKNMKNASERFFSIAANHPNPLISVAPSYESPPASHFIRRPRNVVLDPPDDFTSKVENRTFIWERSSKVLGTSYAEVRWEVPPSAAPGAYRLHHYGSYKYVLGGVYPYDGFSDTFQVA</sequence>
<evidence type="ECO:0000313" key="4">
    <source>
        <dbReference type="EMBL" id="GBP78311.1"/>
    </source>
</evidence>
<comment type="caution">
    <text evidence="4">The sequence shown here is derived from an EMBL/GenBank/DDBJ whole genome shotgun (WGS) entry which is preliminary data.</text>
</comment>
<gene>
    <name evidence="4" type="primary">CDase</name>
    <name evidence="4" type="ORF">EVAR_52366_1</name>
</gene>
<dbReference type="GO" id="GO:0005576">
    <property type="term" value="C:extracellular region"/>
    <property type="evidence" value="ECO:0007669"/>
    <property type="project" value="TreeGrafter"/>
</dbReference>
<feature type="domain" description="Neutral/alkaline non-lysosomal ceramidase C-terminal" evidence="3">
    <location>
        <begin position="203"/>
        <end position="260"/>
    </location>
</feature>
<comment type="similarity">
    <text evidence="1">Belongs to the neutral ceramidase family.</text>
</comment>